<proteinExistence type="predicted"/>
<organism evidence="7 8">
    <name type="scientific">Phanerochaete sordida</name>
    <dbReference type="NCBI Taxonomy" id="48140"/>
    <lineage>
        <taxon>Eukaryota</taxon>
        <taxon>Fungi</taxon>
        <taxon>Dikarya</taxon>
        <taxon>Basidiomycota</taxon>
        <taxon>Agaricomycotina</taxon>
        <taxon>Agaricomycetes</taxon>
        <taxon>Polyporales</taxon>
        <taxon>Phanerochaetaceae</taxon>
        <taxon>Phanerochaete</taxon>
    </lineage>
</organism>
<dbReference type="GO" id="GO:0008270">
    <property type="term" value="F:zinc ion binding"/>
    <property type="evidence" value="ECO:0007669"/>
    <property type="project" value="UniProtKB-KW"/>
</dbReference>
<dbReference type="InterPro" id="IPR042755">
    <property type="entry name" value="COP1"/>
</dbReference>
<sequence>MSALDAARDDGEDEYDALPDAYAGIDFDSIEALCGPARPARPATPSSTASTEYAFDELDEATLAEVDAIVARALQGPAAPTTIPIAGDTSRHDEGDAGPSTLVPIHRPANASPHPKTPSKRRRTRSCTSSPRKRPHLSSPTRSHKQASPRSPVKSPASGSPSPRPASPRSPRKIRQPTASQSVRRVLEEVGDELTCPICCDLFVYAHVGSTCGHSYCGDCGWDWVAKTMPAPSCPYCRTPLNRHAPLIPNFAVESMVQKHIATLAANGVDGWDADGEHRREWLARQERWKAGAAARAKELEGHNNVGTPPPPPSPARTRRERQLIDLSNEPDG</sequence>
<dbReference type="GO" id="GO:0061630">
    <property type="term" value="F:ubiquitin protein ligase activity"/>
    <property type="evidence" value="ECO:0007669"/>
    <property type="project" value="InterPro"/>
</dbReference>
<feature type="domain" description="RING-type" evidence="6">
    <location>
        <begin position="196"/>
        <end position="238"/>
    </location>
</feature>
<feature type="region of interest" description="Disordered" evidence="5">
    <location>
        <begin position="79"/>
        <end position="182"/>
    </location>
</feature>
<accession>A0A9P3G585</accession>
<feature type="region of interest" description="Disordered" evidence="5">
    <location>
        <begin position="293"/>
        <end position="333"/>
    </location>
</feature>
<evidence type="ECO:0000256" key="3">
    <source>
        <dbReference type="ARBA" id="ARBA00022833"/>
    </source>
</evidence>
<feature type="compositionally biased region" description="Basic residues" evidence="5">
    <location>
        <begin position="117"/>
        <end position="147"/>
    </location>
</feature>
<evidence type="ECO:0000259" key="6">
    <source>
        <dbReference type="PROSITE" id="PS50089"/>
    </source>
</evidence>
<feature type="compositionally biased region" description="Basic and acidic residues" evidence="5">
    <location>
        <begin position="293"/>
        <end position="302"/>
    </location>
</feature>
<dbReference type="Proteomes" id="UP000703269">
    <property type="component" value="Unassembled WGS sequence"/>
</dbReference>
<dbReference type="InterPro" id="IPR013083">
    <property type="entry name" value="Znf_RING/FYVE/PHD"/>
</dbReference>
<evidence type="ECO:0000256" key="2">
    <source>
        <dbReference type="ARBA" id="ARBA00022771"/>
    </source>
</evidence>
<dbReference type="EMBL" id="BPQB01000007">
    <property type="protein sequence ID" value="GJE87754.1"/>
    <property type="molecule type" value="Genomic_DNA"/>
</dbReference>
<dbReference type="PANTHER" id="PTHR44080">
    <property type="entry name" value="E3 UBIQUITIN-PROTEIN LIGASE COP1"/>
    <property type="match status" value="1"/>
</dbReference>
<dbReference type="SUPFAM" id="SSF57850">
    <property type="entry name" value="RING/U-box"/>
    <property type="match status" value="1"/>
</dbReference>
<dbReference type="PROSITE" id="PS50089">
    <property type="entry name" value="ZF_RING_2"/>
    <property type="match status" value="1"/>
</dbReference>
<comment type="caution">
    <text evidence="7">The sequence shown here is derived from an EMBL/GenBank/DDBJ whole genome shotgun (WGS) entry which is preliminary data.</text>
</comment>
<gene>
    <name evidence="7" type="ORF">PsYK624_038370</name>
</gene>
<evidence type="ECO:0000256" key="4">
    <source>
        <dbReference type="PROSITE-ProRule" id="PRU00175"/>
    </source>
</evidence>
<keyword evidence="2 4" id="KW-0863">Zinc-finger</keyword>
<protein>
    <submittedName>
        <fullName evidence="7">Ring finger domain-containing protein</fullName>
    </submittedName>
</protein>
<keyword evidence="1" id="KW-0479">Metal-binding</keyword>
<keyword evidence="3" id="KW-0862">Zinc</keyword>
<dbReference type="OrthoDB" id="6105938at2759"/>
<dbReference type="InterPro" id="IPR001841">
    <property type="entry name" value="Znf_RING"/>
</dbReference>
<keyword evidence="8" id="KW-1185">Reference proteome</keyword>
<dbReference type="AlphaFoldDB" id="A0A9P3G585"/>
<evidence type="ECO:0000256" key="5">
    <source>
        <dbReference type="SAM" id="MobiDB-lite"/>
    </source>
</evidence>
<evidence type="ECO:0000313" key="7">
    <source>
        <dbReference type="EMBL" id="GJE87754.1"/>
    </source>
</evidence>
<dbReference type="Gene3D" id="3.30.40.10">
    <property type="entry name" value="Zinc/RING finger domain, C3HC4 (zinc finger)"/>
    <property type="match status" value="1"/>
</dbReference>
<dbReference type="InterPro" id="IPR018957">
    <property type="entry name" value="Znf_C3HC4_RING-type"/>
</dbReference>
<evidence type="ECO:0000313" key="8">
    <source>
        <dbReference type="Proteomes" id="UP000703269"/>
    </source>
</evidence>
<evidence type="ECO:0000256" key="1">
    <source>
        <dbReference type="ARBA" id="ARBA00022723"/>
    </source>
</evidence>
<reference evidence="7 8" key="1">
    <citation type="submission" date="2021-08" db="EMBL/GenBank/DDBJ databases">
        <title>Draft Genome Sequence of Phanerochaete sordida strain YK-624.</title>
        <authorList>
            <person name="Mori T."/>
            <person name="Dohra H."/>
            <person name="Suzuki T."/>
            <person name="Kawagishi H."/>
            <person name="Hirai H."/>
        </authorList>
    </citation>
    <scope>NUCLEOTIDE SEQUENCE [LARGE SCALE GENOMIC DNA]</scope>
    <source>
        <strain evidence="7 8">YK-624</strain>
    </source>
</reference>
<name>A0A9P3G585_9APHY</name>
<dbReference type="Pfam" id="PF00097">
    <property type="entry name" value="zf-C3HC4"/>
    <property type="match status" value="1"/>
</dbReference>